<feature type="transmembrane region" description="Helical" evidence="4">
    <location>
        <begin position="226"/>
        <end position="251"/>
    </location>
</feature>
<feature type="transmembrane region" description="Helical" evidence="4">
    <location>
        <begin position="263"/>
        <end position="282"/>
    </location>
</feature>
<feature type="transmembrane region" description="Helical" evidence="4">
    <location>
        <begin position="159"/>
        <end position="178"/>
    </location>
</feature>
<dbReference type="InterPro" id="IPR036259">
    <property type="entry name" value="MFS_trans_sf"/>
</dbReference>
<dbReference type="SUPFAM" id="SSF103473">
    <property type="entry name" value="MFS general substrate transporter"/>
    <property type="match status" value="1"/>
</dbReference>
<dbReference type="InterPro" id="IPR011701">
    <property type="entry name" value="MFS"/>
</dbReference>
<proteinExistence type="predicted"/>
<feature type="domain" description="Major facilitator superfamily (MFS) profile" evidence="5">
    <location>
        <begin position="199"/>
        <end position="398"/>
    </location>
</feature>
<dbReference type="EMBL" id="QYBC01000020">
    <property type="protein sequence ID" value="RYB02440.1"/>
    <property type="molecule type" value="Genomic_DNA"/>
</dbReference>
<keyword evidence="3 4" id="KW-0472">Membrane</keyword>
<dbReference type="PANTHER" id="PTHR23521:SF3">
    <property type="entry name" value="MFS TRANSPORTER"/>
    <property type="match status" value="1"/>
</dbReference>
<feature type="transmembrane region" description="Helical" evidence="4">
    <location>
        <begin position="98"/>
        <end position="119"/>
    </location>
</feature>
<dbReference type="AlphaFoldDB" id="A0A4Q2RA62"/>
<evidence type="ECO:0000256" key="3">
    <source>
        <dbReference type="ARBA" id="ARBA00023136"/>
    </source>
</evidence>
<organism evidence="6 7">
    <name type="scientific">Lichenibacterium ramalinae</name>
    <dbReference type="NCBI Taxonomy" id="2316527"/>
    <lineage>
        <taxon>Bacteria</taxon>
        <taxon>Pseudomonadati</taxon>
        <taxon>Pseudomonadota</taxon>
        <taxon>Alphaproteobacteria</taxon>
        <taxon>Hyphomicrobiales</taxon>
        <taxon>Lichenihabitantaceae</taxon>
        <taxon>Lichenibacterium</taxon>
    </lineage>
</organism>
<keyword evidence="1 4" id="KW-0812">Transmembrane</keyword>
<dbReference type="GO" id="GO:0005886">
    <property type="term" value="C:plasma membrane"/>
    <property type="evidence" value="ECO:0007669"/>
    <property type="project" value="TreeGrafter"/>
</dbReference>
<reference evidence="6 7" key="2">
    <citation type="submission" date="2019-02" db="EMBL/GenBank/DDBJ databases">
        <title>'Lichenibacterium ramalinii' gen. nov. sp. nov., 'Lichenibacterium minor' gen. nov. sp. nov.</title>
        <authorList>
            <person name="Pankratov T."/>
        </authorList>
    </citation>
    <scope>NUCLEOTIDE SEQUENCE [LARGE SCALE GENOMIC DNA]</scope>
    <source>
        <strain evidence="6 7">RmlP001</strain>
    </source>
</reference>
<dbReference type="InterPro" id="IPR020846">
    <property type="entry name" value="MFS_dom"/>
</dbReference>
<evidence type="ECO:0000313" key="7">
    <source>
        <dbReference type="Proteomes" id="UP000289411"/>
    </source>
</evidence>
<reference evidence="6 7" key="1">
    <citation type="submission" date="2018-09" db="EMBL/GenBank/DDBJ databases">
        <authorList>
            <person name="Grouzdev D.S."/>
            <person name="Krutkina M.S."/>
        </authorList>
    </citation>
    <scope>NUCLEOTIDE SEQUENCE [LARGE SCALE GENOMIC DNA]</scope>
    <source>
        <strain evidence="6 7">RmlP001</strain>
    </source>
</reference>
<sequence length="398" mass="40857">MSAAVSSIAALLSSVLVLIAGNGLINTLVPLRGKLEGFPDLALGLLGSAYFAGMLAGTLAAPGLIARAGYIRAFAAFVAGAVILTLIYPAAVHPAVWVGLRYGLGFVFSGFYAVIEAWLSDKSDNANRGRIYATYQVVTYGATAAGQEMLAVIDPHSATLFSITAGLFALAMLPMAFTQAEPPPKPRTVSLRLPWLIRTAPVAAVASFAIGCANGSFWALAPVYGLSLGFASGGVAGFITAVIIGTALALYPVGRFSDRADRRLVLIGFSAVGALAEVALALGSTLPYGLVCGLGFAVGATTMVLYTLAVSHANDRAGPAHAVTVSSGILFLYCVGAILAPVLASALMARYGAAALFVQNAVTHGALAAFALWRVVVRGRGAVLRRQPMLSEIEPGRG</sequence>
<dbReference type="RefSeq" id="WP_129221205.1">
    <property type="nucleotide sequence ID" value="NZ_QYBC01000020.1"/>
</dbReference>
<dbReference type="InterPro" id="IPR047200">
    <property type="entry name" value="MFS_YcaD-like"/>
</dbReference>
<dbReference type="PROSITE" id="PS50850">
    <property type="entry name" value="MFS"/>
    <property type="match status" value="1"/>
</dbReference>
<name>A0A4Q2RA62_9HYPH</name>
<dbReference type="GO" id="GO:0022857">
    <property type="term" value="F:transmembrane transporter activity"/>
    <property type="evidence" value="ECO:0007669"/>
    <property type="project" value="InterPro"/>
</dbReference>
<feature type="transmembrane region" description="Helical" evidence="4">
    <location>
        <begin position="73"/>
        <end position="92"/>
    </location>
</feature>
<dbReference type="OrthoDB" id="9810614at2"/>
<dbReference type="Proteomes" id="UP000289411">
    <property type="component" value="Unassembled WGS sequence"/>
</dbReference>
<protein>
    <submittedName>
        <fullName evidence="6">MFS transporter</fullName>
    </submittedName>
</protein>
<feature type="transmembrane region" description="Helical" evidence="4">
    <location>
        <begin position="288"/>
        <end position="309"/>
    </location>
</feature>
<dbReference type="Pfam" id="PF07690">
    <property type="entry name" value="MFS_1"/>
    <property type="match status" value="1"/>
</dbReference>
<feature type="transmembrane region" description="Helical" evidence="4">
    <location>
        <begin position="199"/>
        <end position="220"/>
    </location>
</feature>
<feature type="transmembrane region" description="Helical" evidence="4">
    <location>
        <begin position="357"/>
        <end position="377"/>
    </location>
</feature>
<dbReference type="CDD" id="cd17477">
    <property type="entry name" value="MFS_YcaD_like"/>
    <property type="match status" value="1"/>
</dbReference>
<feature type="transmembrane region" description="Helical" evidence="4">
    <location>
        <begin position="47"/>
        <end position="66"/>
    </location>
</feature>
<gene>
    <name evidence="6" type="ORF">D3272_21175</name>
</gene>
<comment type="caution">
    <text evidence="6">The sequence shown here is derived from an EMBL/GenBank/DDBJ whole genome shotgun (WGS) entry which is preliminary data.</text>
</comment>
<evidence type="ECO:0000313" key="6">
    <source>
        <dbReference type="EMBL" id="RYB02440.1"/>
    </source>
</evidence>
<dbReference type="PANTHER" id="PTHR23521">
    <property type="entry name" value="TRANSPORTER MFS SUPERFAMILY"/>
    <property type="match status" value="1"/>
</dbReference>
<evidence type="ECO:0000256" key="4">
    <source>
        <dbReference type="SAM" id="Phobius"/>
    </source>
</evidence>
<evidence type="ECO:0000256" key="2">
    <source>
        <dbReference type="ARBA" id="ARBA00022989"/>
    </source>
</evidence>
<feature type="transmembrane region" description="Helical" evidence="4">
    <location>
        <begin position="330"/>
        <end position="351"/>
    </location>
</feature>
<dbReference type="Gene3D" id="1.20.1250.20">
    <property type="entry name" value="MFS general substrate transporter like domains"/>
    <property type="match status" value="2"/>
</dbReference>
<keyword evidence="2 4" id="KW-1133">Transmembrane helix</keyword>
<keyword evidence="7" id="KW-1185">Reference proteome</keyword>
<evidence type="ECO:0000259" key="5">
    <source>
        <dbReference type="PROSITE" id="PS50850"/>
    </source>
</evidence>
<evidence type="ECO:0000256" key="1">
    <source>
        <dbReference type="ARBA" id="ARBA00022692"/>
    </source>
</evidence>
<accession>A0A4Q2RA62</accession>
<feature type="transmembrane region" description="Helical" evidence="4">
    <location>
        <begin position="131"/>
        <end position="153"/>
    </location>
</feature>